<dbReference type="Proteomes" id="UP000826234">
    <property type="component" value="Unassembled WGS sequence"/>
</dbReference>
<dbReference type="InterPro" id="IPR031813">
    <property type="entry name" value="DUF4745"/>
</dbReference>
<keyword evidence="4" id="KW-1185">Reference proteome</keyword>
<gene>
    <name evidence="3" type="ORF">JD844_000049</name>
</gene>
<evidence type="ECO:0000313" key="4">
    <source>
        <dbReference type="Proteomes" id="UP000826234"/>
    </source>
</evidence>
<accession>A0ABQ7SQ17</accession>
<feature type="compositionally biased region" description="Basic and acidic residues" evidence="1">
    <location>
        <begin position="624"/>
        <end position="640"/>
    </location>
</feature>
<feature type="region of interest" description="Disordered" evidence="1">
    <location>
        <begin position="735"/>
        <end position="770"/>
    </location>
</feature>
<feature type="compositionally biased region" description="Low complexity" evidence="1">
    <location>
        <begin position="906"/>
        <end position="921"/>
    </location>
</feature>
<feature type="region of interest" description="Disordered" evidence="1">
    <location>
        <begin position="935"/>
        <end position="962"/>
    </location>
</feature>
<feature type="compositionally biased region" description="Pro residues" evidence="1">
    <location>
        <begin position="740"/>
        <end position="752"/>
    </location>
</feature>
<feature type="compositionally biased region" description="Low complexity" evidence="1">
    <location>
        <begin position="1075"/>
        <end position="1104"/>
    </location>
</feature>
<feature type="compositionally biased region" description="Low complexity" evidence="1">
    <location>
        <begin position="676"/>
        <end position="723"/>
    </location>
</feature>
<reference evidence="3 4" key="1">
    <citation type="journal article" date="2022" name="Gigascience">
        <title>A chromosome-level genome assembly and annotation of the desert horned lizard, Phrynosoma platyrhinos, provides insight into chromosomal rearrangements among reptiles.</title>
        <authorList>
            <person name="Koochekian N."/>
            <person name="Ascanio A."/>
            <person name="Farleigh K."/>
            <person name="Card D.C."/>
            <person name="Schield D.R."/>
            <person name="Castoe T.A."/>
            <person name="Jezkova T."/>
        </authorList>
    </citation>
    <scope>NUCLEOTIDE SEQUENCE [LARGE SCALE GENOMIC DNA]</scope>
    <source>
        <strain evidence="3">NK-2021</strain>
    </source>
</reference>
<evidence type="ECO:0000313" key="3">
    <source>
        <dbReference type="EMBL" id="KAH0619435.1"/>
    </source>
</evidence>
<feature type="compositionally biased region" description="Low complexity" evidence="1">
    <location>
        <begin position="607"/>
        <end position="619"/>
    </location>
</feature>
<proteinExistence type="predicted"/>
<organism evidence="3 4">
    <name type="scientific">Phrynosoma platyrhinos</name>
    <name type="common">Desert horned lizard</name>
    <dbReference type="NCBI Taxonomy" id="52577"/>
    <lineage>
        <taxon>Eukaryota</taxon>
        <taxon>Metazoa</taxon>
        <taxon>Chordata</taxon>
        <taxon>Craniata</taxon>
        <taxon>Vertebrata</taxon>
        <taxon>Euteleostomi</taxon>
        <taxon>Lepidosauria</taxon>
        <taxon>Squamata</taxon>
        <taxon>Bifurcata</taxon>
        <taxon>Unidentata</taxon>
        <taxon>Episquamata</taxon>
        <taxon>Toxicofera</taxon>
        <taxon>Iguania</taxon>
        <taxon>Phrynosomatidae</taxon>
        <taxon>Phrynosomatinae</taxon>
        <taxon>Phrynosoma</taxon>
    </lineage>
</organism>
<name>A0ABQ7SQ17_PHRPL</name>
<sequence length="1136" mass="124316">MYCCSAQESKMDYKRRFLLGGSKQKVQQHQQYQVPELGKTLSAPLASPATTSPLVSPAAAGGCNQATPIADIQQGISKYLDALNVFCRASAFLTDLFSSVFRNSHYSKAAMQLKDVQEHVMEAASRLTAAIKPEIAKMLMELSAGAANFKDQKEFSLQDIEVLGRCFLTVMQVHFQFLSQALQKVQPVAHSCFTEAVTQERKNSSVVETSSPSPTTELEEAVRSWRGAAEATSRLRERGCDGCLAGIEVQQLFCSQSVAIPEHQLKELNLKIDSALQAYKAALESLGHCEYAMKAGFHLNPKAIEASLQGCCSDAEAQQTGRRQTPSQPIQCELPTVPIQIGAHFLKGISFNESAADNLKLKTHTMIQLIKEAGCHNGVTPRDDSPVTEVLNQVCPSTWRGACKTAVQLLFGQAGLVVVDTAQIENKEAYAPQISLEGPRIVVQVPSTWCLKEDPATMSLLQRSLDPEKTLGLVDVLYTAVFDLNRWKEGRFTEQQQSGKEQALPCIQIQLQREICDFGGHIDLPPGNGNKPTGGLQKTFSKLTSRFTKKTSCTASSSGSYSIPSTPSKTLFIANNSEDKAKMPSNADARLQSILTIGNFPRAVESSSQVTQSSSSQVVNGFLLDRRDGGKAENGKDAKGMKLPTDQEMQEVIDFLSGFNMGKSQQASPLVKRRNSVASSSAVAEQKPVAVQQQPQSSSHTPLHHLQQGLSQQQTPQKGPPQQQYYQHLLQPIGTQQQPQPLPPPPQRPPGKWPASPSQPSAQTVGPGLSHMPQWSGHAFSDLSSDLYSLGLVNSYMDNVMSEMLGQKPQGPRNNTWPNRDQSDGIFGMLGDFLPFDPAVGSDPEFARYVAGVSQAMQQKRQAQHFRRPSNARSNWAHPDDPHRTWPFPEYFTEGEMASSWPGTQGDSASSSDETSSANGDSLFSMFSGPDLVAAVKQRRKHSSGEQDPSTLPSPPLLSTVDDHNQARSRWNTSLRVVGCGELLPVILELAFLLKNSWKEKGKHLTLKGRVSSGPVAVGLLQDNKTKTWPPKAPWQHALPSPSLSLYQMSSPASQWNDTLQMLQSPVWSTANDCAPSTGISSASSSSSTSTFAYTQQQQQQQQSPPLPPPQHKQMNKGFKPFPIKHERRPSYMHQY</sequence>
<feature type="region of interest" description="Disordered" evidence="1">
    <location>
        <begin position="607"/>
        <end position="646"/>
    </location>
</feature>
<dbReference type="InterPro" id="IPR043385">
    <property type="entry name" value="GARRE1"/>
</dbReference>
<dbReference type="PANTHER" id="PTHR15703:SF3">
    <property type="entry name" value="GRANULE ASSOCIATED RAC AND RHOG EFFECTOR PROTEIN 1"/>
    <property type="match status" value="1"/>
</dbReference>
<protein>
    <recommendedName>
        <fullName evidence="2">DUF4745 domain-containing protein</fullName>
    </recommendedName>
</protein>
<feature type="domain" description="DUF4745" evidence="2">
    <location>
        <begin position="60"/>
        <end position="183"/>
    </location>
</feature>
<feature type="region of interest" description="Disordered" evidence="1">
    <location>
        <begin position="666"/>
        <end position="723"/>
    </location>
</feature>
<dbReference type="PANTHER" id="PTHR15703">
    <property type="entry name" value="RIKEN CDNA 4931406P16 GENE"/>
    <property type="match status" value="1"/>
</dbReference>
<dbReference type="EMBL" id="JAIPUX010003776">
    <property type="protein sequence ID" value="KAH0619435.1"/>
    <property type="molecule type" value="Genomic_DNA"/>
</dbReference>
<dbReference type="Pfam" id="PF15923">
    <property type="entry name" value="DUF4745"/>
    <property type="match status" value="1"/>
</dbReference>
<feature type="region of interest" description="Disordered" evidence="1">
    <location>
        <begin position="862"/>
        <end position="921"/>
    </location>
</feature>
<comment type="caution">
    <text evidence="3">The sequence shown here is derived from an EMBL/GenBank/DDBJ whole genome shotgun (WGS) entry which is preliminary data.</text>
</comment>
<feature type="region of interest" description="Disordered" evidence="1">
    <location>
        <begin position="1074"/>
        <end position="1136"/>
    </location>
</feature>
<evidence type="ECO:0000259" key="2">
    <source>
        <dbReference type="Pfam" id="PF15923"/>
    </source>
</evidence>
<evidence type="ECO:0000256" key="1">
    <source>
        <dbReference type="SAM" id="MobiDB-lite"/>
    </source>
</evidence>